<keyword evidence="1" id="KW-0812">Transmembrane</keyword>
<gene>
    <name evidence="2" type="ORF">SAMN05216480_102253</name>
</gene>
<evidence type="ECO:0000313" key="2">
    <source>
        <dbReference type="EMBL" id="SFU39921.1"/>
    </source>
</evidence>
<keyword evidence="1" id="KW-0472">Membrane</keyword>
<evidence type="ECO:0000313" key="3">
    <source>
        <dbReference type="Proteomes" id="UP000199138"/>
    </source>
</evidence>
<keyword evidence="3" id="KW-1185">Reference proteome</keyword>
<name>A0A1I7FUS8_9FLAO</name>
<protein>
    <submittedName>
        <fullName evidence="2">Uncharacterized protein</fullName>
    </submittedName>
</protein>
<dbReference type="Proteomes" id="UP000199138">
    <property type="component" value="Unassembled WGS sequence"/>
</dbReference>
<organism evidence="2 3">
    <name type="scientific">Pustulibacterium marinum</name>
    <dbReference type="NCBI Taxonomy" id="1224947"/>
    <lineage>
        <taxon>Bacteria</taxon>
        <taxon>Pseudomonadati</taxon>
        <taxon>Bacteroidota</taxon>
        <taxon>Flavobacteriia</taxon>
        <taxon>Flavobacteriales</taxon>
        <taxon>Flavobacteriaceae</taxon>
        <taxon>Pustulibacterium</taxon>
    </lineage>
</organism>
<proteinExistence type="predicted"/>
<evidence type="ECO:0000256" key="1">
    <source>
        <dbReference type="SAM" id="Phobius"/>
    </source>
</evidence>
<dbReference type="RefSeq" id="WP_093023959.1">
    <property type="nucleotide sequence ID" value="NZ_FPBK01000002.1"/>
</dbReference>
<feature type="transmembrane region" description="Helical" evidence="1">
    <location>
        <begin position="97"/>
        <end position="115"/>
    </location>
</feature>
<dbReference type="STRING" id="1224947.SAMN05216480_102253"/>
<keyword evidence="1" id="KW-1133">Transmembrane helix</keyword>
<reference evidence="2 3" key="1">
    <citation type="submission" date="2016-10" db="EMBL/GenBank/DDBJ databases">
        <authorList>
            <person name="de Groot N.N."/>
        </authorList>
    </citation>
    <scope>NUCLEOTIDE SEQUENCE [LARGE SCALE GENOMIC DNA]</scope>
    <source>
        <strain evidence="2 3">CGMCC 1.12333</strain>
    </source>
</reference>
<dbReference type="AlphaFoldDB" id="A0A1I7FUS8"/>
<accession>A0A1I7FUS8</accession>
<dbReference type="EMBL" id="FPBK01000002">
    <property type="protein sequence ID" value="SFU39921.1"/>
    <property type="molecule type" value="Genomic_DNA"/>
</dbReference>
<dbReference type="OrthoDB" id="1376835at2"/>
<sequence>MNTTLSENNIDIKLKEHYKLYVLLKDKIIFESELQNSGIKYYVDINEQPSIDGGIRYFLLDTDVKNVDRIIIENGIVANTESNLISDFRDEKKIMKLYVSIAGAVIGIIILIVVFEKIIG</sequence>